<evidence type="ECO:0000259" key="2">
    <source>
        <dbReference type="Pfam" id="PF18599"/>
    </source>
</evidence>
<dbReference type="Pfam" id="PF18599">
    <property type="entry name" value="LCIB_C_CA"/>
    <property type="match status" value="1"/>
</dbReference>
<reference evidence="3" key="1">
    <citation type="submission" date="2023-10" db="EMBL/GenBank/DDBJ databases">
        <authorList>
            <person name="Chen Y."/>
            <person name="Shah S."/>
            <person name="Dougan E. K."/>
            <person name="Thang M."/>
            <person name="Chan C."/>
        </authorList>
    </citation>
    <scope>NUCLEOTIDE SEQUENCE [LARGE SCALE GENOMIC DNA]</scope>
</reference>
<proteinExistence type="predicted"/>
<sequence>PAAPAGRRAAAPRAAAPPASFAIEDLAQFPGARKTLRKELAESVAMATARADAAERIEEVEALEKELAYLAAELSMQRVAAETGEPVPRFKERGGAALAKAAGRGSGAARAAAPRPELQEWARGELGEERLDIIPAVRAAVEAATGTGKEAEDEESLTSRLRFALPLVPLAAVPLLQAKDKADRSAQLLTTTLPPGSLPYSELGWSPPIDSLAYDTMMREFPKSLPAISVFERSRLFLTQNFGMTPDNTILGTSICPDEINNLEGGVASLAKKYWGEVFTLGGLGGVPSVGKTGWGAFSHHAPEDGSIFVVYGPHVGISDIGEVGKYNRKGQTGETSACGAFVGAYRQAASWAGERELLERNDAQQQFIRAQLAPLTAGIARAESPMTDLALKAFDIVDRQLDDVIDLDALGNGGKLVLLGGIQVNTPRAFPDHFQPMRFEGRLCLAEAHLPFAM</sequence>
<dbReference type="EMBL" id="CAUYUJ010016336">
    <property type="protein sequence ID" value="CAK0864150.1"/>
    <property type="molecule type" value="Genomic_DNA"/>
</dbReference>
<protein>
    <recommendedName>
        <fullName evidence="2">Limiting CO2-inducible protein B/C beta carbonyic anhydrase domain-containing protein</fullName>
    </recommendedName>
</protein>
<dbReference type="PANTHER" id="PTHR38016">
    <property type="entry name" value="UNNAMED PRODUCT"/>
    <property type="match status" value="1"/>
</dbReference>
<gene>
    <name evidence="3" type="ORF">PCOR1329_LOCUS52104</name>
</gene>
<keyword evidence="1" id="KW-0175">Coiled coil</keyword>
<evidence type="ECO:0000256" key="1">
    <source>
        <dbReference type="SAM" id="Coils"/>
    </source>
</evidence>
<dbReference type="InterPro" id="IPR040703">
    <property type="entry name" value="LCIB/C_CA"/>
</dbReference>
<comment type="caution">
    <text evidence="3">The sequence shown here is derived from an EMBL/GenBank/DDBJ whole genome shotgun (WGS) entry which is preliminary data.</text>
</comment>
<feature type="non-terminal residue" evidence="3">
    <location>
        <position position="1"/>
    </location>
</feature>
<organism evidence="3 4">
    <name type="scientific">Prorocentrum cordatum</name>
    <dbReference type="NCBI Taxonomy" id="2364126"/>
    <lineage>
        <taxon>Eukaryota</taxon>
        <taxon>Sar</taxon>
        <taxon>Alveolata</taxon>
        <taxon>Dinophyceae</taxon>
        <taxon>Prorocentrales</taxon>
        <taxon>Prorocentraceae</taxon>
        <taxon>Prorocentrum</taxon>
    </lineage>
</organism>
<dbReference type="PANTHER" id="PTHR38016:SF1">
    <property type="entry name" value="LIMITING CO2-INDUCIBLE PROTEIN B_C BETA CARBONYIC ANHYDRASE DOMAIN-CONTAINING PROTEIN"/>
    <property type="match status" value="1"/>
</dbReference>
<accession>A0ABN9UY47</accession>
<name>A0ABN9UY47_9DINO</name>
<evidence type="ECO:0000313" key="3">
    <source>
        <dbReference type="EMBL" id="CAK0864150.1"/>
    </source>
</evidence>
<feature type="domain" description="Limiting CO2-inducible protein B/C beta carbonyic anhydrase" evidence="2">
    <location>
        <begin position="238"/>
        <end position="441"/>
    </location>
</feature>
<evidence type="ECO:0000313" key="4">
    <source>
        <dbReference type="Proteomes" id="UP001189429"/>
    </source>
</evidence>
<feature type="coiled-coil region" evidence="1">
    <location>
        <begin position="46"/>
        <end position="73"/>
    </location>
</feature>
<dbReference type="Proteomes" id="UP001189429">
    <property type="component" value="Unassembled WGS sequence"/>
</dbReference>
<keyword evidence="4" id="KW-1185">Reference proteome</keyword>